<evidence type="ECO:0000313" key="1">
    <source>
        <dbReference type="EMBL" id="OGC82706.1"/>
    </source>
</evidence>
<evidence type="ECO:0008006" key="3">
    <source>
        <dbReference type="Google" id="ProtNLM"/>
    </source>
</evidence>
<proteinExistence type="predicted"/>
<gene>
    <name evidence="1" type="ORF">A2788_02445</name>
</gene>
<protein>
    <recommendedName>
        <fullName evidence="3">HTH arsR-type domain-containing protein</fullName>
    </recommendedName>
</protein>
<dbReference type="SUPFAM" id="SSF46785">
    <property type="entry name" value="Winged helix' DNA-binding domain"/>
    <property type="match status" value="1"/>
</dbReference>
<organism evidence="1 2">
    <name type="scientific">Candidatus Abawacabacteria bacterium RIFCSPHIGHO2_01_FULL_46_8</name>
    <dbReference type="NCBI Taxonomy" id="1817815"/>
    <lineage>
        <taxon>Bacteria</taxon>
        <taxon>Candidatus Abawacaibacteriota</taxon>
    </lineage>
</organism>
<dbReference type="Gene3D" id="1.10.10.10">
    <property type="entry name" value="Winged helix-like DNA-binding domain superfamily/Winged helix DNA-binding domain"/>
    <property type="match status" value="1"/>
</dbReference>
<dbReference type="AlphaFoldDB" id="A0A1F4XM28"/>
<reference evidence="1 2" key="1">
    <citation type="journal article" date="2016" name="Nat. Commun.">
        <title>Thousands of microbial genomes shed light on interconnected biogeochemical processes in an aquifer system.</title>
        <authorList>
            <person name="Anantharaman K."/>
            <person name="Brown C.T."/>
            <person name="Hug L.A."/>
            <person name="Sharon I."/>
            <person name="Castelle C.J."/>
            <person name="Probst A.J."/>
            <person name="Thomas B.C."/>
            <person name="Singh A."/>
            <person name="Wilkins M.J."/>
            <person name="Karaoz U."/>
            <person name="Brodie E.L."/>
            <person name="Williams K.H."/>
            <person name="Hubbard S.S."/>
            <person name="Banfield J.F."/>
        </authorList>
    </citation>
    <scope>NUCLEOTIDE SEQUENCE [LARGE SCALE GENOMIC DNA]</scope>
</reference>
<accession>A0A1F4XM28</accession>
<dbReference type="Proteomes" id="UP000177521">
    <property type="component" value="Unassembled WGS sequence"/>
</dbReference>
<dbReference type="InterPro" id="IPR036388">
    <property type="entry name" value="WH-like_DNA-bd_sf"/>
</dbReference>
<dbReference type="InterPro" id="IPR036390">
    <property type="entry name" value="WH_DNA-bd_sf"/>
</dbReference>
<evidence type="ECO:0000313" key="2">
    <source>
        <dbReference type="Proteomes" id="UP000177521"/>
    </source>
</evidence>
<comment type="caution">
    <text evidence="1">The sequence shown here is derived from an EMBL/GenBank/DDBJ whole genome shotgun (WGS) entry which is preliminary data.</text>
</comment>
<name>A0A1F4XM28_9BACT</name>
<dbReference type="EMBL" id="MEWS01000010">
    <property type="protein sequence ID" value="OGC82706.1"/>
    <property type="molecule type" value="Genomic_DNA"/>
</dbReference>
<sequence>MIEHIFSSRTRVKLLSIFLANQENQYFVRQLTRLLTEQINSIRRELANLKKIGFLKSRARNRKKYFYVNKNFLIIDELTNIFNKTSSSSNEVVQDLQKIGNLQMLVSTGLFMEIEAPVDLLIVGEFDKDNLSRYLKGLEKKLKHSVKYTTMSGQDFLLRKKCNDQFLMDLFKLKHNILYNTLY</sequence>